<dbReference type="Gene3D" id="3.20.20.100">
    <property type="entry name" value="NADP-dependent oxidoreductase domain"/>
    <property type="match status" value="1"/>
</dbReference>
<dbReference type="PRINTS" id="PR00069">
    <property type="entry name" value="ALDKETRDTASE"/>
</dbReference>
<dbReference type="PIRSF" id="PIRSF000097">
    <property type="entry name" value="AKR"/>
    <property type="match status" value="1"/>
</dbReference>
<dbReference type="InterPro" id="IPR023210">
    <property type="entry name" value="NADP_OxRdtase_dom"/>
</dbReference>
<dbReference type="InterPro" id="IPR020471">
    <property type="entry name" value="AKR"/>
</dbReference>
<dbReference type="PROSITE" id="PS00063">
    <property type="entry name" value="ALDOKETO_REDUCTASE_3"/>
    <property type="match status" value="1"/>
</dbReference>
<evidence type="ECO:0000256" key="3">
    <source>
        <dbReference type="PIRSR" id="PIRSR000097-2"/>
    </source>
</evidence>
<feature type="site" description="Lowers pKa of active site Tyr" evidence="4">
    <location>
        <position position="82"/>
    </location>
</feature>
<feature type="active site" description="Proton donor" evidence="2">
    <location>
        <position position="52"/>
    </location>
</feature>
<accession>A0A1D8N5J3</accession>
<evidence type="ECO:0000256" key="1">
    <source>
        <dbReference type="ARBA" id="ARBA00023002"/>
    </source>
</evidence>
<name>A0A1D8N5J3_YARLL</name>
<dbReference type="EMBL" id="CP017553">
    <property type="protein sequence ID" value="AOW00908.1"/>
    <property type="molecule type" value="Genomic_DNA"/>
</dbReference>
<dbReference type="PANTHER" id="PTHR43827">
    <property type="entry name" value="2,5-DIKETO-D-GLUCONIC ACID REDUCTASE"/>
    <property type="match status" value="1"/>
</dbReference>
<dbReference type="PANTHER" id="PTHR43827:SF13">
    <property type="entry name" value="ALDO_KETO REDUCTASE FAMILY PROTEIN"/>
    <property type="match status" value="1"/>
</dbReference>
<dbReference type="eggNOG" id="KOG1577">
    <property type="taxonomic scope" value="Eukaryota"/>
</dbReference>
<dbReference type="SUPFAM" id="SSF51430">
    <property type="entry name" value="NAD(P)-linked oxidoreductase"/>
    <property type="match status" value="1"/>
</dbReference>
<dbReference type="InterPro" id="IPR018170">
    <property type="entry name" value="Aldo/ket_reductase_CS"/>
</dbReference>
<dbReference type="GeneID" id="2906121"/>
<protein>
    <recommendedName>
        <fullName evidence="5">NADP-dependent oxidoreductase domain-containing protein</fullName>
    </recommendedName>
</protein>
<dbReference type="InterPro" id="IPR036812">
    <property type="entry name" value="NAD(P)_OxRdtase_dom_sf"/>
</dbReference>
<evidence type="ECO:0000313" key="6">
    <source>
        <dbReference type="EMBL" id="AOW00908.1"/>
    </source>
</evidence>
<evidence type="ECO:0000256" key="2">
    <source>
        <dbReference type="PIRSR" id="PIRSR000097-1"/>
    </source>
</evidence>
<dbReference type="VEuPathDB" id="FungiDB:YALI0_A19910g"/>
<dbReference type="Pfam" id="PF00248">
    <property type="entry name" value="Aldo_ket_red"/>
    <property type="match status" value="1"/>
</dbReference>
<evidence type="ECO:0000313" key="7">
    <source>
        <dbReference type="Proteomes" id="UP000182444"/>
    </source>
</evidence>
<sequence length="287" mass="32380">MAIPTRALKNAPKAGTVIPVIGLGVYSSNSTTKSVTEALNLGYRLFDTANEYQNETDTAKGISEWLKSNPNVKREDVWYCTKIDDARGGYEGTKSRVEEALTKAKVGGLDYIDMLIIHAPYTAPPHTETRMKVWKALSEFVDDGKIRTLAVSNYGVKHLKEFWDADTKYKPVLNQIESSPWNVHQDIHDYCNEHGIVVEQYSPLIRGKKFDEPGVQSLAKKYNKTPAQILIRWGIDKGMLPIPKSDQPQRQKSNADVFDFKLTPDEVTALQDLDSYLYLEWDPTVAP</sequence>
<evidence type="ECO:0000256" key="4">
    <source>
        <dbReference type="PIRSR" id="PIRSR000097-3"/>
    </source>
</evidence>
<reference evidence="6 7" key="1">
    <citation type="journal article" date="2016" name="PLoS ONE">
        <title>Sequence Assembly of Yarrowia lipolytica Strain W29/CLIB89 Shows Transposable Element Diversity.</title>
        <authorList>
            <person name="Magnan C."/>
            <person name="Yu J."/>
            <person name="Chang I."/>
            <person name="Jahn E."/>
            <person name="Kanomata Y."/>
            <person name="Wu J."/>
            <person name="Zeller M."/>
            <person name="Oakes M."/>
            <person name="Baldi P."/>
            <person name="Sandmeyer S."/>
        </authorList>
    </citation>
    <scope>NUCLEOTIDE SEQUENCE [LARGE SCALE GENOMIC DNA]</scope>
    <source>
        <strain evidence="7">CLIB89(W29)</strain>
    </source>
</reference>
<dbReference type="KEGG" id="yli:2906121"/>
<dbReference type="Proteomes" id="UP000182444">
    <property type="component" value="Chromosome 1A"/>
</dbReference>
<dbReference type="VEuPathDB" id="FungiDB:YALI1_A21000g"/>
<dbReference type="FunFam" id="3.20.20.100:FF:000002">
    <property type="entry name" value="2,5-diketo-D-gluconic acid reductase A"/>
    <property type="match status" value="1"/>
</dbReference>
<gene>
    <name evidence="6" type="ORF">YALI1_A21000g</name>
</gene>
<dbReference type="GO" id="GO:0016616">
    <property type="term" value="F:oxidoreductase activity, acting on the CH-OH group of donors, NAD or NADP as acceptor"/>
    <property type="evidence" value="ECO:0007669"/>
    <property type="project" value="UniProtKB-ARBA"/>
</dbReference>
<dbReference type="SMR" id="A0A1D8N5J3"/>
<feature type="domain" description="NADP-dependent oxidoreductase" evidence="5">
    <location>
        <begin position="26"/>
        <end position="273"/>
    </location>
</feature>
<dbReference type="RefSeq" id="XP_500263.2">
    <property type="nucleotide sequence ID" value="XM_500263.3"/>
</dbReference>
<evidence type="ECO:0000259" key="5">
    <source>
        <dbReference type="Pfam" id="PF00248"/>
    </source>
</evidence>
<dbReference type="OrthoDB" id="416253at2759"/>
<dbReference type="AlphaFoldDB" id="A0A1D8N5J3"/>
<dbReference type="CDD" id="cd19071">
    <property type="entry name" value="AKR_AKR1-5-like"/>
    <property type="match status" value="1"/>
</dbReference>
<feature type="binding site" evidence="3">
    <location>
        <position position="118"/>
    </location>
    <ligand>
        <name>substrate</name>
    </ligand>
</feature>
<organism evidence="6 7">
    <name type="scientific">Yarrowia lipolytica</name>
    <name type="common">Candida lipolytica</name>
    <dbReference type="NCBI Taxonomy" id="4952"/>
    <lineage>
        <taxon>Eukaryota</taxon>
        <taxon>Fungi</taxon>
        <taxon>Dikarya</taxon>
        <taxon>Ascomycota</taxon>
        <taxon>Saccharomycotina</taxon>
        <taxon>Dipodascomycetes</taxon>
        <taxon>Dipodascales</taxon>
        <taxon>Dipodascales incertae sedis</taxon>
        <taxon>Yarrowia</taxon>
    </lineage>
</organism>
<proteinExistence type="predicted"/>
<keyword evidence="1" id="KW-0560">Oxidoreductase</keyword>